<proteinExistence type="predicted"/>
<reference evidence="2" key="1">
    <citation type="submission" date="2021-01" db="EMBL/GenBank/DDBJ databases">
        <title>Genome sequence of strain Noviherbaspirillum sp. DKR-6.</title>
        <authorList>
            <person name="Chaudhary D.K."/>
        </authorList>
    </citation>
    <scope>NUCLEOTIDE SEQUENCE</scope>
    <source>
        <strain evidence="2">DKR-6</strain>
    </source>
</reference>
<dbReference type="AlphaFoldDB" id="A0A934SUW5"/>
<feature type="transmembrane region" description="Helical" evidence="1">
    <location>
        <begin position="38"/>
        <end position="63"/>
    </location>
</feature>
<name>A0A934SUW5_9BURK</name>
<gene>
    <name evidence="2" type="ORF">JJB74_14745</name>
</gene>
<comment type="caution">
    <text evidence="2">The sequence shown here is derived from an EMBL/GenBank/DDBJ whole genome shotgun (WGS) entry which is preliminary data.</text>
</comment>
<feature type="transmembrane region" description="Helical" evidence="1">
    <location>
        <begin position="83"/>
        <end position="105"/>
    </location>
</feature>
<feature type="transmembrane region" description="Helical" evidence="1">
    <location>
        <begin position="12"/>
        <end position="31"/>
    </location>
</feature>
<evidence type="ECO:0000313" key="3">
    <source>
        <dbReference type="Proteomes" id="UP000622890"/>
    </source>
</evidence>
<keyword evidence="1" id="KW-0812">Transmembrane</keyword>
<keyword evidence="1" id="KW-1133">Transmembrane helix</keyword>
<protein>
    <submittedName>
        <fullName evidence="2">Uncharacterized protein</fullName>
    </submittedName>
</protein>
<evidence type="ECO:0000256" key="1">
    <source>
        <dbReference type="SAM" id="Phobius"/>
    </source>
</evidence>
<sequence>MKPSFFLEFEFLSLVVVSFVLPMAILIGLSLTRRIARISVLLFGVLLIVLSGIDFVLLQKIAASASHTRELLRDPVLGPALSVAVYILPVVFAGIGTNIVSHVVIEHLTRAEKEFDRKGVDS</sequence>
<dbReference type="RefSeq" id="WP_200592759.1">
    <property type="nucleotide sequence ID" value="NZ_JAEPBG010000006.1"/>
</dbReference>
<evidence type="ECO:0000313" key="2">
    <source>
        <dbReference type="EMBL" id="MBK4735875.1"/>
    </source>
</evidence>
<keyword evidence="3" id="KW-1185">Reference proteome</keyword>
<organism evidence="2 3">
    <name type="scientific">Noviherbaspirillum pedocola</name>
    <dbReference type="NCBI Taxonomy" id="2801341"/>
    <lineage>
        <taxon>Bacteria</taxon>
        <taxon>Pseudomonadati</taxon>
        <taxon>Pseudomonadota</taxon>
        <taxon>Betaproteobacteria</taxon>
        <taxon>Burkholderiales</taxon>
        <taxon>Oxalobacteraceae</taxon>
        <taxon>Noviherbaspirillum</taxon>
    </lineage>
</organism>
<dbReference type="Proteomes" id="UP000622890">
    <property type="component" value="Unassembled WGS sequence"/>
</dbReference>
<accession>A0A934SUW5</accession>
<keyword evidence="1" id="KW-0472">Membrane</keyword>
<dbReference type="EMBL" id="JAEPBG010000006">
    <property type="protein sequence ID" value="MBK4735875.1"/>
    <property type="molecule type" value="Genomic_DNA"/>
</dbReference>